<dbReference type="KEGG" id="msj:MSSAC_1303"/>
<sequence length="226" mass="25742">MCIVFSRNGVQDNLWDNLKATISRVVQARRGFCKWIPKGLLSFALRTGRIFAKILDICFFPKLMDLFWQTIKPGTRMLTPLEEQEARTVFGDSIDYRQVRIDEHSLIAWIGSKIKNSPGMGVATFHTINFNKKIKTASGNPDMKWLIHELAHVSQMEHIGSKYLIEAFYAQATEGYGYAQEEKSHFCDYNREQQASIAADYYSALISGSSTAPYDMYIGELQAGEF</sequence>
<reference evidence="1 2" key="1">
    <citation type="submission" date="2014-07" db="EMBL/GenBank/DDBJ databases">
        <title>Methanogenic archaea and the global carbon cycle.</title>
        <authorList>
            <person name="Henriksen J.R."/>
            <person name="Luke J."/>
            <person name="Reinhart S."/>
            <person name="Benedict M.N."/>
            <person name="Youngblut N.D."/>
            <person name="Metcalf M.E."/>
            <person name="Whitaker R.J."/>
            <person name="Metcalf W.W."/>
        </authorList>
    </citation>
    <scope>NUCLEOTIDE SEQUENCE [LARGE SCALE GENOMIC DNA]</scope>
    <source>
        <strain evidence="1 2">C2J</strain>
    </source>
</reference>
<dbReference type="PATRIC" id="fig|1434118.4.peg.1658"/>
<name>A0A0E3PLB8_9EURY</name>
<gene>
    <name evidence="1" type="ORF">MSSAC_1303</name>
</gene>
<proteinExistence type="predicted"/>
<organism evidence="1 2">
    <name type="scientific">Methanosarcina siciliae C2J</name>
    <dbReference type="NCBI Taxonomy" id="1434118"/>
    <lineage>
        <taxon>Archaea</taxon>
        <taxon>Methanobacteriati</taxon>
        <taxon>Methanobacteriota</taxon>
        <taxon>Stenosarchaea group</taxon>
        <taxon>Methanomicrobia</taxon>
        <taxon>Methanosarcinales</taxon>
        <taxon>Methanosarcinaceae</taxon>
        <taxon>Methanosarcina</taxon>
    </lineage>
</organism>
<evidence type="ECO:0000313" key="1">
    <source>
        <dbReference type="EMBL" id="AKB35893.1"/>
    </source>
</evidence>
<evidence type="ECO:0000313" key="2">
    <source>
        <dbReference type="Proteomes" id="UP000033123"/>
    </source>
</evidence>
<dbReference type="Proteomes" id="UP000033123">
    <property type="component" value="Chromosome"/>
</dbReference>
<dbReference type="EMBL" id="CP009508">
    <property type="protein sequence ID" value="AKB35893.1"/>
    <property type="molecule type" value="Genomic_DNA"/>
</dbReference>
<protein>
    <recommendedName>
        <fullName evidence="3">DUF4157 domain-containing protein</fullName>
    </recommendedName>
</protein>
<evidence type="ECO:0008006" key="3">
    <source>
        <dbReference type="Google" id="ProtNLM"/>
    </source>
</evidence>
<dbReference type="HOGENOM" id="CLU_1292031_0_0_2"/>
<dbReference type="AlphaFoldDB" id="A0A0E3PLB8"/>
<dbReference type="STRING" id="1434118.MSSAC_1303"/>
<accession>A0A0E3PLB8</accession>